<accession>Q01XM9</accession>
<dbReference type="InterPro" id="IPR029787">
    <property type="entry name" value="Nucleotide_cyclase"/>
</dbReference>
<reference evidence="5" key="1">
    <citation type="submission" date="2006-10" db="EMBL/GenBank/DDBJ databases">
        <title>Complete sequence of Solibacter usitatus Ellin6076.</title>
        <authorList>
            <consortium name="US DOE Joint Genome Institute"/>
            <person name="Copeland A."/>
            <person name="Lucas S."/>
            <person name="Lapidus A."/>
            <person name="Barry K."/>
            <person name="Detter J.C."/>
            <person name="Glavina del Rio T."/>
            <person name="Hammon N."/>
            <person name="Israni S."/>
            <person name="Dalin E."/>
            <person name="Tice H."/>
            <person name="Pitluck S."/>
            <person name="Thompson L.S."/>
            <person name="Brettin T."/>
            <person name="Bruce D."/>
            <person name="Han C."/>
            <person name="Tapia R."/>
            <person name="Gilna P."/>
            <person name="Schmutz J."/>
            <person name="Larimer F."/>
            <person name="Land M."/>
            <person name="Hauser L."/>
            <person name="Kyrpides N."/>
            <person name="Mikhailova N."/>
            <person name="Janssen P.H."/>
            <person name="Kuske C.R."/>
            <person name="Richardson P."/>
        </authorList>
    </citation>
    <scope>NUCLEOTIDE SEQUENCE</scope>
    <source>
        <strain evidence="5">Ellin6076</strain>
    </source>
</reference>
<dbReference type="KEGG" id="sus:Acid_4627"/>
<dbReference type="SUPFAM" id="SSF55073">
    <property type="entry name" value="Nucleotide cyclase"/>
    <property type="match status" value="1"/>
</dbReference>
<evidence type="ECO:0000256" key="2">
    <source>
        <dbReference type="ARBA" id="ARBA00034247"/>
    </source>
</evidence>
<dbReference type="AlphaFoldDB" id="Q01XM9"/>
<comment type="catalytic activity">
    <reaction evidence="2">
        <text>2 GTP = 3',3'-c-di-GMP + 2 diphosphate</text>
        <dbReference type="Rhea" id="RHEA:24898"/>
        <dbReference type="ChEBI" id="CHEBI:33019"/>
        <dbReference type="ChEBI" id="CHEBI:37565"/>
        <dbReference type="ChEBI" id="CHEBI:58805"/>
        <dbReference type="EC" id="2.7.7.65"/>
    </reaction>
</comment>
<dbReference type="InterPro" id="IPR000160">
    <property type="entry name" value="GGDEF_dom"/>
</dbReference>
<dbReference type="PROSITE" id="PS50887">
    <property type="entry name" value="GGDEF"/>
    <property type="match status" value="1"/>
</dbReference>
<dbReference type="EMBL" id="CP000473">
    <property type="protein sequence ID" value="ABJ85586.1"/>
    <property type="molecule type" value="Genomic_DNA"/>
</dbReference>
<dbReference type="SMART" id="SM00267">
    <property type="entry name" value="GGDEF"/>
    <property type="match status" value="1"/>
</dbReference>
<dbReference type="HOGENOM" id="CLU_806316_0_0_0"/>
<dbReference type="GO" id="GO:1902201">
    <property type="term" value="P:negative regulation of bacterial-type flagellum-dependent cell motility"/>
    <property type="evidence" value="ECO:0007669"/>
    <property type="project" value="TreeGrafter"/>
</dbReference>
<sequence length="344" mass="38770">MISLKKLIESNQKEWAEAALAAYCAALEAMGNSGVRACPPLGMQLQLGLSALQRQLSDNSTVSGVRETQQRVESELGQWGERSAEYYKGKTEEFKEIMMIMARTAETVGDRDQRYSAQLTEFTSKLHSLASMDDLGRIRDSLVLRARELQDRVDQMARDGQQMLAQMRGELRHYQARLEEAERLASLDPLTGLKNRRRMERAVAERMGREQPFSVVLLDLNGFKQVNDSYGHAAGDDVLKQFATELRSAFRAADDVGRWGGDEFVVLLDCGPEDVGRHLERVRQWVFGDYVVQDQGVPHRLPIIASVGTAVWQGGESMAELFARADRDMYQEKNAVRQREAKPA</sequence>
<dbReference type="NCBIfam" id="TIGR00254">
    <property type="entry name" value="GGDEF"/>
    <property type="match status" value="1"/>
</dbReference>
<keyword evidence="3" id="KW-0175">Coiled coil</keyword>
<evidence type="ECO:0000256" key="1">
    <source>
        <dbReference type="ARBA" id="ARBA00012528"/>
    </source>
</evidence>
<feature type="domain" description="GGDEF" evidence="4">
    <location>
        <begin position="211"/>
        <end position="344"/>
    </location>
</feature>
<dbReference type="Pfam" id="PF00990">
    <property type="entry name" value="GGDEF"/>
    <property type="match status" value="1"/>
</dbReference>
<gene>
    <name evidence="5" type="ordered locus">Acid_4627</name>
</gene>
<dbReference type="InParanoid" id="Q01XM9"/>
<dbReference type="CDD" id="cd01949">
    <property type="entry name" value="GGDEF"/>
    <property type="match status" value="1"/>
</dbReference>
<proteinExistence type="predicted"/>
<feature type="coiled-coil region" evidence="3">
    <location>
        <begin position="139"/>
        <end position="184"/>
    </location>
</feature>
<protein>
    <recommendedName>
        <fullName evidence="1">diguanylate cyclase</fullName>
        <ecNumber evidence="1">2.7.7.65</ecNumber>
    </recommendedName>
</protein>
<evidence type="ECO:0000313" key="5">
    <source>
        <dbReference type="EMBL" id="ABJ85586.1"/>
    </source>
</evidence>
<dbReference type="InterPro" id="IPR043128">
    <property type="entry name" value="Rev_trsase/Diguanyl_cyclase"/>
</dbReference>
<dbReference type="GO" id="GO:0005886">
    <property type="term" value="C:plasma membrane"/>
    <property type="evidence" value="ECO:0007669"/>
    <property type="project" value="TreeGrafter"/>
</dbReference>
<name>Q01XM9_SOLUE</name>
<dbReference type="InterPro" id="IPR050469">
    <property type="entry name" value="Diguanylate_Cyclase"/>
</dbReference>
<dbReference type="GO" id="GO:0052621">
    <property type="term" value="F:diguanylate cyclase activity"/>
    <property type="evidence" value="ECO:0007669"/>
    <property type="project" value="UniProtKB-EC"/>
</dbReference>
<organism evidence="5">
    <name type="scientific">Solibacter usitatus (strain Ellin6076)</name>
    <dbReference type="NCBI Taxonomy" id="234267"/>
    <lineage>
        <taxon>Bacteria</taxon>
        <taxon>Pseudomonadati</taxon>
        <taxon>Acidobacteriota</taxon>
        <taxon>Terriglobia</taxon>
        <taxon>Bryobacterales</taxon>
        <taxon>Solibacteraceae</taxon>
        <taxon>Candidatus Solibacter</taxon>
    </lineage>
</organism>
<dbReference type="PANTHER" id="PTHR45138:SF9">
    <property type="entry name" value="DIGUANYLATE CYCLASE DGCM-RELATED"/>
    <property type="match status" value="1"/>
</dbReference>
<dbReference type="EC" id="2.7.7.65" evidence="1"/>
<dbReference type="STRING" id="234267.Acid_4627"/>
<dbReference type="Gene3D" id="3.30.70.270">
    <property type="match status" value="1"/>
</dbReference>
<evidence type="ECO:0000259" key="4">
    <source>
        <dbReference type="PROSITE" id="PS50887"/>
    </source>
</evidence>
<dbReference type="eggNOG" id="COG2199">
    <property type="taxonomic scope" value="Bacteria"/>
</dbReference>
<dbReference type="PANTHER" id="PTHR45138">
    <property type="entry name" value="REGULATORY COMPONENTS OF SENSORY TRANSDUCTION SYSTEM"/>
    <property type="match status" value="1"/>
</dbReference>
<dbReference type="GO" id="GO:0043709">
    <property type="term" value="P:cell adhesion involved in single-species biofilm formation"/>
    <property type="evidence" value="ECO:0007669"/>
    <property type="project" value="TreeGrafter"/>
</dbReference>
<evidence type="ECO:0000256" key="3">
    <source>
        <dbReference type="SAM" id="Coils"/>
    </source>
</evidence>
<dbReference type="FunCoup" id="Q01XM9">
    <property type="interactions" value="126"/>
</dbReference>